<comment type="caution">
    <text evidence="3">The sequence shown here is derived from an EMBL/GenBank/DDBJ whole genome shotgun (WGS) entry which is preliminary data.</text>
</comment>
<dbReference type="RefSeq" id="WP_023955266.1">
    <property type="nucleotide sequence ID" value="NZ_LZEM01000010.1"/>
</dbReference>
<feature type="chain" id="PRO_5046364925" description="Secreted protein" evidence="2">
    <location>
        <begin position="29"/>
        <end position="173"/>
    </location>
</feature>
<keyword evidence="4" id="KW-1185">Reference proteome</keyword>
<reference evidence="4" key="1">
    <citation type="submission" date="2016-06" db="EMBL/GenBank/DDBJ databases">
        <title>Genome sequencing of cellulolytic organisms.</title>
        <authorList>
            <person name="Bohra V."/>
            <person name="Dafale N.A."/>
            <person name="Purohit H.J."/>
        </authorList>
    </citation>
    <scope>NUCLEOTIDE SEQUENCE [LARGE SCALE GENOMIC DNA]</scope>
    <source>
        <strain evidence="4">ND21</strain>
    </source>
</reference>
<feature type="compositionally biased region" description="Low complexity" evidence="1">
    <location>
        <begin position="33"/>
        <end position="48"/>
    </location>
</feature>
<keyword evidence="2" id="KW-0732">Signal</keyword>
<proteinExistence type="predicted"/>
<feature type="compositionally biased region" description="Low complexity" evidence="1">
    <location>
        <begin position="64"/>
        <end position="77"/>
    </location>
</feature>
<organism evidence="3 4">
    <name type="scientific">Microbacterium arborescens</name>
    <dbReference type="NCBI Taxonomy" id="33883"/>
    <lineage>
        <taxon>Bacteria</taxon>
        <taxon>Bacillati</taxon>
        <taxon>Actinomycetota</taxon>
        <taxon>Actinomycetes</taxon>
        <taxon>Micrococcales</taxon>
        <taxon>Microbacteriaceae</taxon>
        <taxon>Microbacterium</taxon>
    </lineage>
</organism>
<evidence type="ECO:0000313" key="4">
    <source>
        <dbReference type="Proteomes" id="UP000093918"/>
    </source>
</evidence>
<sequence length="173" mass="17924">MTGIDLRRRIGVPAVLMFSLLTAGCATPGVGGAVTSTPSPSSTASATPSPTPPPEPSVTPDPTTPSASSEPTPSLSTSDLLDACLLAVRDGNVPASEQLDRSEIERGNARSAFRPDGLWYVVVPVVDPTVDAPLEYACLLNADMTVDASWGRIAPDTDDFEQWSTATEPADGV</sequence>
<dbReference type="Proteomes" id="UP000093918">
    <property type="component" value="Unassembled WGS sequence"/>
</dbReference>
<evidence type="ECO:0000256" key="1">
    <source>
        <dbReference type="SAM" id="MobiDB-lite"/>
    </source>
</evidence>
<accession>A0ABX2WKQ9</accession>
<feature type="compositionally biased region" description="Pro residues" evidence="1">
    <location>
        <begin position="49"/>
        <end position="63"/>
    </location>
</feature>
<gene>
    <name evidence="3" type="ORF">A9Z40_14630</name>
</gene>
<evidence type="ECO:0008006" key="5">
    <source>
        <dbReference type="Google" id="ProtNLM"/>
    </source>
</evidence>
<protein>
    <recommendedName>
        <fullName evidence="5">Secreted protein</fullName>
    </recommendedName>
</protein>
<feature type="signal peptide" evidence="2">
    <location>
        <begin position="1"/>
        <end position="28"/>
    </location>
</feature>
<evidence type="ECO:0000256" key="2">
    <source>
        <dbReference type="SAM" id="SignalP"/>
    </source>
</evidence>
<dbReference type="EMBL" id="LZEM01000010">
    <property type="protein sequence ID" value="OAZ43085.1"/>
    <property type="molecule type" value="Genomic_DNA"/>
</dbReference>
<dbReference type="PROSITE" id="PS51257">
    <property type="entry name" value="PROKAR_LIPOPROTEIN"/>
    <property type="match status" value="1"/>
</dbReference>
<feature type="region of interest" description="Disordered" evidence="1">
    <location>
        <begin position="32"/>
        <end position="77"/>
    </location>
</feature>
<name>A0ABX2WKQ9_9MICO</name>
<evidence type="ECO:0000313" key="3">
    <source>
        <dbReference type="EMBL" id="OAZ43085.1"/>
    </source>
</evidence>